<evidence type="ECO:0000256" key="5">
    <source>
        <dbReference type="ARBA" id="ARBA00023002"/>
    </source>
</evidence>
<feature type="binding site" evidence="7">
    <location>
        <position position="202"/>
    </location>
    <ligand>
        <name>FAD</name>
        <dbReference type="ChEBI" id="CHEBI:57692"/>
    </ligand>
</feature>
<dbReference type="InterPro" id="IPR036188">
    <property type="entry name" value="FAD/NAD-bd_sf"/>
</dbReference>
<gene>
    <name evidence="9" type="ORF">Rhopal_001267-T1</name>
</gene>
<feature type="domain" description="Glucose-methanol-choline oxidoreductase N-terminal" evidence="8">
    <location>
        <begin position="383"/>
        <end position="397"/>
    </location>
</feature>
<dbReference type="GO" id="GO:0016614">
    <property type="term" value="F:oxidoreductase activity, acting on CH-OH group of donors"/>
    <property type="evidence" value="ECO:0007669"/>
    <property type="project" value="InterPro"/>
</dbReference>
<feature type="binding site" evidence="7">
    <location>
        <position position="198"/>
    </location>
    <ligand>
        <name>FAD</name>
        <dbReference type="ChEBI" id="CHEBI:57692"/>
    </ligand>
</feature>
<evidence type="ECO:0000313" key="10">
    <source>
        <dbReference type="Proteomes" id="UP001342314"/>
    </source>
</evidence>
<feature type="binding site" evidence="7">
    <location>
        <begin position="206"/>
        <end position="209"/>
    </location>
    <ligand>
        <name>FAD</name>
        <dbReference type="ChEBI" id="CHEBI:57692"/>
    </ligand>
</feature>
<dbReference type="PANTHER" id="PTHR11552">
    <property type="entry name" value="GLUCOSE-METHANOL-CHOLINE GMC OXIDOREDUCTASE"/>
    <property type="match status" value="1"/>
</dbReference>
<dbReference type="AlphaFoldDB" id="A0AAV5GG61"/>
<feature type="active site" description="Proton donor" evidence="6">
    <location>
        <position position="642"/>
    </location>
</feature>
<protein>
    <recommendedName>
        <fullName evidence="8">Glucose-methanol-choline oxidoreductase N-terminal domain-containing protein</fullName>
    </recommendedName>
</protein>
<keyword evidence="4 7" id="KW-0274">FAD</keyword>
<evidence type="ECO:0000256" key="3">
    <source>
        <dbReference type="ARBA" id="ARBA00022630"/>
    </source>
</evidence>
<feature type="active site" description="Proton acceptor" evidence="6">
    <location>
        <position position="685"/>
    </location>
</feature>
<dbReference type="InterPro" id="IPR000172">
    <property type="entry name" value="GMC_OxRdtase_N"/>
</dbReference>
<dbReference type="InterPro" id="IPR007867">
    <property type="entry name" value="GMC_OxRtase_C"/>
</dbReference>
<keyword evidence="10" id="KW-1185">Reference proteome</keyword>
<comment type="cofactor">
    <cofactor evidence="1 7">
        <name>FAD</name>
        <dbReference type="ChEBI" id="CHEBI:57692"/>
    </cofactor>
</comment>
<dbReference type="InterPro" id="IPR012132">
    <property type="entry name" value="GMC_OxRdtase"/>
</dbReference>
<dbReference type="GO" id="GO:0050660">
    <property type="term" value="F:flavin adenine dinucleotide binding"/>
    <property type="evidence" value="ECO:0007669"/>
    <property type="project" value="InterPro"/>
</dbReference>
<evidence type="ECO:0000256" key="2">
    <source>
        <dbReference type="ARBA" id="ARBA00010790"/>
    </source>
</evidence>
<proteinExistence type="inferred from homology"/>
<dbReference type="PANTHER" id="PTHR11552:SF201">
    <property type="entry name" value="GLUCOSE-METHANOL-CHOLINE OXIDOREDUCTASE N-TERMINAL DOMAIN-CONTAINING PROTEIN"/>
    <property type="match status" value="1"/>
</dbReference>
<dbReference type="Proteomes" id="UP001342314">
    <property type="component" value="Unassembled WGS sequence"/>
</dbReference>
<dbReference type="PROSITE" id="PS00624">
    <property type="entry name" value="GMC_OXRED_2"/>
    <property type="match status" value="1"/>
</dbReference>
<dbReference type="Pfam" id="PF00732">
    <property type="entry name" value="GMC_oxred_N"/>
    <property type="match status" value="1"/>
</dbReference>
<dbReference type="EMBL" id="BQKY01000003">
    <property type="protein sequence ID" value="GJN88302.1"/>
    <property type="molecule type" value="Genomic_DNA"/>
</dbReference>
<evidence type="ECO:0000256" key="6">
    <source>
        <dbReference type="PIRSR" id="PIRSR000137-1"/>
    </source>
</evidence>
<sequence>MAPQVYVDGLTSDLRKLGLGKDAEQGILDAFAPVLGETHMVPHAASATRRPIYSTAQIPPLPFGTYTSPPLIHRGAREPFHEPKLPASRLVPLDVHGVLDLRDRVSRECIEGELAARKFSYVIVGGGTAGLVLANRLSEDPENKVLVIEAGPLQSENPDIETPNMAGNLFGTEIDWNYRSIPQKGLYERKVVYPRGKVVGGTSNFNACVWSRGPAVDYDAWERLGNPGWNWADLLPYQRRSETFHVPVPAANLPAATAHDPLWVPSAHGHGGPVEGFFESFRQEGLREIDPCGGAAAGVGYVAESIRADTETRSSSEASYLSPVLGRENLLVITNAQATRIIWSSKRAPGQPVKARGVELCDATNPSKKLVARVADEVILCGGTFNSPQLLEISGIGNAELLPKCGIEPVVDLPGVGENFQYESLDMFESDARLKEKIHQEFLHHEGPLAQTAPVVAFLPPGHYLDKPEYMHGLMLAHRVEDSEHEHLPIAWARPSKKQLHVEQSLYGARGMIEVVAMTRFLGGVKKEEGRGYIGVIVALQHALSRGNVHITSPDPLAKPRIDPQMLSHPADAFQLAHAARHVHDMCIDPTSALAEFLDLPKAGPGHLVPLHMDGAAHAMGEDAEEQAWEDWVRSNARTEHHPASTCSMLPRPDGGVVDPHLLVYGTSNVRVADLSIVPLHVATHTVAYMVGEKASEIIVNAQLRRRGC</sequence>
<name>A0AAV5GG61_9BASI</name>
<reference evidence="9 10" key="1">
    <citation type="submission" date="2021-12" db="EMBL/GenBank/DDBJ databases">
        <title>High titer production of polyol ester of fatty acids by Rhodotorula paludigena BS15 towards product separation-free biomass refinery.</title>
        <authorList>
            <person name="Mano J."/>
            <person name="Ono H."/>
            <person name="Tanaka T."/>
            <person name="Naito K."/>
            <person name="Sushida H."/>
            <person name="Ike M."/>
            <person name="Tokuyasu K."/>
            <person name="Kitaoka M."/>
        </authorList>
    </citation>
    <scope>NUCLEOTIDE SEQUENCE [LARGE SCALE GENOMIC DNA]</scope>
    <source>
        <strain evidence="9 10">BS15</strain>
    </source>
</reference>
<keyword evidence="5" id="KW-0560">Oxidoreductase</keyword>
<keyword evidence="3" id="KW-0285">Flavoprotein</keyword>
<dbReference type="SUPFAM" id="SSF54373">
    <property type="entry name" value="FAD-linked reductases, C-terminal domain"/>
    <property type="match status" value="1"/>
</dbReference>
<dbReference type="Gene3D" id="3.30.560.10">
    <property type="entry name" value="Glucose Oxidase, domain 3"/>
    <property type="match status" value="1"/>
</dbReference>
<evidence type="ECO:0000256" key="1">
    <source>
        <dbReference type="ARBA" id="ARBA00001974"/>
    </source>
</evidence>
<evidence type="ECO:0000259" key="8">
    <source>
        <dbReference type="PROSITE" id="PS00624"/>
    </source>
</evidence>
<dbReference type="PIRSF" id="PIRSF000137">
    <property type="entry name" value="Alcohol_oxidase"/>
    <property type="match status" value="1"/>
</dbReference>
<comment type="similarity">
    <text evidence="2">Belongs to the GMC oxidoreductase family.</text>
</comment>
<comment type="caution">
    <text evidence="9">The sequence shown here is derived from an EMBL/GenBank/DDBJ whole genome shotgun (WGS) entry which is preliminary data.</text>
</comment>
<accession>A0AAV5GG61</accession>
<evidence type="ECO:0000256" key="7">
    <source>
        <dbReference type="PIRSR" id="PIRSR000137-2"/>
    </source>
</evidence>
<dbReference type="SUPFAM" id="SSF51905">
    <property type="entry name" value="FAD/NAD(P)-binding domain"/>
    <property type="match status" value="1"/>
</dbReference>
<evidence type="ECO:0000256" key="4">
    <source>
        <dbReference type="ARBA" id="ARBA00022827"/>
    </source>
</evidence>
<organism evidence="9 10">
    <name type="scientific">Rhodotorula paludigena</name>
    <dbReference type="NCBI Taxonomy" id="86838"/>
    <lineage>
        <taxon>Eukaryota</taxon>
        <taxon>Fungi</taxon>
        <taxon>Dikarya</taxon>
        <taxon>Basidiomycota</taxon>
        <taxon>Pucciniomycotina</taxon>
        <taxon>Microbotryomycetes</taxon>
        <taxon>Sporidiobolales</taxon>
        <taxon>Sporidiobolaceae</taxon>
        <taxon>Rhodotorula</taxon>
    </lineage>
</organism>
<dbReference type="Gene3D" id="3.50.50.60">
    <property type="entry name" value="FAD/NAD(P)-binding domain"/>
    <property type="match status" value="1"/>
</dbReference>
<dbReference type="Pfam" id="PF05199">
    <property type="entry name" value="GMC_oxred_C"/>
    <property type="match status" value="1"/>
</dbReference>
<evidence type="ECO:0000313" key="9">
    <source>
        <dbReference type="EMBL" id="GJN88302.1"/>
    </source>
</evidence>